<sequence>MKTLGFAIILLVMGYSSEAQTEKGRWSVGTQVGDFSYSDQNNQNAFSGELAPSAGYFVANGLLIGAGIPFSFSTSRSNQYIGPTSTTPVPVESRSIGYGLAPFIQYYIGSAKLKPYLGVSYTYGLTNSSQKTAGATLSKSDGRYSSVSPTLGVAYFVSRYAALSAGVSYNIQRDKSEYTIYDPLTNPRSYRSNAQTFSAGIGFQLFFGQ</sequence>
<accession>A0ABR6WDL9</accession>
<name>A0ABR6WDL9_9BACT</name>
<dbReference type="EMBL" id="VFIA01000053">
    <property type="protein sequence ID" value="MBC3794656.1"/>
    <property type="molecule type" value="Genomic_DNA"/>
</dbReference>
<comment type="caution">
    <text evidence="1">The sequence shown here is derived from an EMBL/GenBank/DDBJ whole genome shotgun (WGS) entry which is preliminary data.</text>
</comment>
<proteinExistence type="predicted"/>
<dbReference type="Proteomes" id="UP000700732">
    <property type="component" value="Unassembled WGS sequence"/>
</dbReference>
<dbReference type="RefSeq" id="WP_186741371.1">
    <property type="nucleotide sequence ID" value="NZ_VFIA01000053.1"/>
</dbReference>
<keyword evidence="2" id="KW-1185">Reference proteome</keyword>
<evidence type="ECO:0000313" key="1">
    <source>
        <dbReference type="EMBL" id="MBC3794656.1"/>
    </source>
</evidence>
<organism evidence="1 2">
    <name type="scientific">Spirosoma utsteinense</name>
    <dbReference type="NCBI Taxonomy" id="2585773"/>
    <lineage>
        <taxon>Bacteria</taxon>
        <taxon>Pseudomonadati</taxon>
        <taxon>Bacteroidota</taxon>
        <taxon>Cytophagia</taxon>
        <taxon>Cytophagales</taxon>
        <taxon>Cytophagaceae</taxon>
        <taxon>Spirosoma</taxon>
    </lineage>
</organism>
<gene>
    <name evidence="1" type="ORF">FH603_5186</name>
</gene>
<reference evidence="1 2" key="1">
    <citation type="submission" date="2019-06" db="EMBL/GenBank/DDBJ databases">
        <title>Spirosoma utsteinense sp. nov. isolated from Antarctic ice-free soils.</title>
        <authorList>
            <person name="Tahon G."/>
        </authorList>
    </citation>
    <scope>NUCLEOTIDE SEQUENCE [LARGE SCALE GENOMIC DNA]</scope>
    <source>
        <strain evidence="1 2">LMG 31447</strain>
    </source>
</reference>
<dbReference type="SUPFAM" id="SSF56925">
    <property type="entry name" value="OMPA-like"/>
    <property type="match status" value="1"/>
</dbReference>
<protein>
    <submittedName>
        <fullName evidence="1">Outer membrane protein</fullName>
    </submittedName>
</protein>
<dbReference type="InterPro" id="IPR011250">
    <property type="entry name" value="OMP/PagP_B-barrel"/>
</dbReference>
<evidence type="ECO:0000313" key="2">
    <source>
        <dbReference type="Proteomes" id="UP000700732"/>
    </source>
</evidence>